<feature type="region of interest" description="Disordered" evidence="4">
    <location>
        <begin position="24"/>
        <end position="89"/>
    </location>
</feature>
<keyword evidence="3" id="KW-0378">Hydrolase</keyword>
<evidence type="ECO:0000256" key="1">
    <source>
        <dbReference type="ARBA" id="ARBA00022722"/>
    </source>
</evidence>
<dbReference type="SMART" id="SM00318">
    <property type="entry name" value="SNc"/>
    <property type="match status" value="1"/>
</dbReference>
<evidence type="ECO:0000313" key="6">
    <source>
        <dbReference type="EMBL" id="MFD1513429.1"/>
    </source>
</evidence>
<reference evidence="6 7" key="1">
    <citation type="journal article" date="2019" name="Int. J. Syst. Evol. Microbiol.">
        <title>The Global Catalogue of Microorganisms (GCM) 10K type strain sequencing project: providing services to taxonomists for standard genome sequencing and annotation.</title>
        <authorList>
            <consortium name="The Broad Institute Genomics Platform"/>
            <consortium name="The Broad Institute Genome Sequencing Center for Infectious Disease"/>
            <person name="Wu L."/>
            <person name="Ma J."/>
        </authorList>
    </citation>
    <scope>NUCLEOTIDE SEQUENCE [LARGE SCALE GENOMIC DNA]</scope>
    <source>
        <strain evidence="6 7">CGMCC 1.12563</strain>
    </source>
</reference>
<dbReference type="PANTHER" id="PTHR12302:SF3">
    <property type="entry name" value="SERINE_THREONINE-PROTEIN KINASE 31"/>
    <property type="match status" value="1"/>
</dbReference>
<protein>
    <submittedName>
        <fullName evidence="6">Thermonuclease family protein</fullName>
    </submittedName>
</protein>
<gene>
    <name evidence="6" type="ORF">ACFSBT_09080</name>
</gene>
<dbReference type="PROSITE" id="PS01123">
    <property type="entry name" value="TNASE_1"/>
    <property type="match status" value="1"/>
</dbReference>
<dbReference type="Pfam" id="PF00565">
    <property type="entry name" value="SNase"/>
    <property type="match status" value="1"/>
</dbReference>
<evidence type="ECO:0000256" key="3">
    <source>
        <dbReference type="ARBA" id="ARBA00022801"/>
    </source>
</evidence>
<dbReference type="SUPFAM" id="SSF50199">
    <property type="entry name" value="Staphylococcal nuclease"/>
    <property type="match status" value="1"/>
</dbReference>
<accession>A0ABD6AUX6</accession>
<dbReference type="PANTHER" id="PTHR12302">
    <property type="entry name" value="EBNA2 BINDING PROTEIN P100"/>
    <property type="match status" value="1"/>
</dbReference>
<dbReference type="InterPro" id="IPR016071">
    <property type="entry name" value="Staphylococal_nuclease_OB-fold"/>
</dbReference>
<dbReference type="Gene3D" id="2.40.50.90">
    <property type="match status" value="1"/>
</dbReference>
<evidence type="ECO:0000259" key="5">
    <source>
        <dbReference type="PROSITE" id="PS50830"/>
    </source>
</evidence>
<dbReference type="Proteomes" id="UP001597187">
    <property type="component" value="Unassembled WGS sequence"/>
</dbReference>
<name>A0ABD6AUX6_9EURY</name>
<dbReference type="RefSeq" id="WP_250873383.1">
    <property type="nucleotide sequence ID" value="NZ_JALXFV010000003.1"/>
</dbReference>
<keyword evidence="1" id="KW-0540">Nuclease</keyword>
<dbReference type="EMBL" id="JBHUDC010000003">
    <property type="protein sequence ID" value="MFD1513429.1"/>
    <property type="molecule type" value="Genomic_DNA"/>
</dbReference>
<evidence type="ECO:0000313" key="7">
    <source>
        <dbReference type="Proteomes" id="UP001597187"/>
    </source>
</evidence>
<evidence type="ECO:0000256" key="4">
    <source>
        <dbReference type="SAM" id="MobiDB-lite"/>
    </source>
</evidence>
<feature type="compositionally biased region" description="Low complexity" evidence="4">
    <location>
        <begin position="43"/>
        <end position="80"/>
    </location>
</feature>
<evidence type="ECO:0000256" key="2">
    <source>
        <dbReference type="ARBA" id="ARBA00022759"/>
    </source>
</evidence>
<feature type="compositionally biased region" description="Acidic residues" evidence="4">
    <location>
        <begin position="296"/>
        <end position="307"/>
    </location>
</feature>
<comment type="caution">
    <text evidence="6">The sequence shown here is derived from an EMBL/GenBank/DDBJ whole genome shotgun (WGS) entry which is preliminary data.</text>
</comment>
<sequence>MTLVDCDLTLDDTVRSWTVMVPFEPAPAPTKAKTTVASNTGASDQSASESEDPSSAPKTSSPPKTSASPETESPPATETSRGPDEGTEWTVTVTRVVDGDTMEVRFPNGEVDTLRLLGVDTPETTLSRVSPDEFEGIPETADGRDWLYDWGERASDFAVDELDGREVRIATDPQADRRGSFGRLLVYVYVDGENFNERLLTDGYARMYDSSFSKRGAFADAERRAQRNDVGLWDYDAPEPTPEPAPEPTERKTDTSGGSDLPPLPADSDYDCSHLTWEQAQQVLEDYPSDPHRLDGDDDGEACESSA</sequence>
<feature type="domain" description="TNase-like" evidence="5">
    <location>
        <begin position="87"/>
        <end position="235"/>
    </location>
</feature>
<keyword evidence="2" id="KW-0255">Endonuclease</keyword>
<feature type="region of interest" description="Disordered" evidence="4">
    <location>
        <begin position="229"/>
        <end position="307"/>
    </location>
</feature>
<proteinExistence type="predicted"/>
<dbReference type="GO" id="GO:0004519">
    <property type="term" value="F:endonuclease activity"/>
    <property type="evidence" value="ECO:0007669"/>
    <property type="project" value="UniProtKB-KW"/>
</dbReference>
<dbReference type="InterPro" id="IPR002071">
    <property type="entry name" value="Thermonucl_AS"/>
</dbReference>
<dbReference type="GO" id="GO:0016787">
    <property type="term" value="F:hydrolase activity"/>
    <property type="evidence" value="ECO:0007669"/>
    <property type="project" value="UniProtKB-KW"/>
</dbReference>
<dbReference type="InterPro" id="IPR035437">
    <property type="entry name" value="SNase_OB-fold_sf"/>
</dbReference>
<dbReference type="AlphaFoldDB" id="A0ABD6AUX6"/>
<dbReference type="PROSITE" id="PS50830">
    <property type="entry name" value="TNASE_3"/>
    <property type="match status" value="1"/>
</dbReference>
<organism evidence="6 7">
    <name type="scientific">Halomarina rubra</name>
    <dbReference type="NCBI Taxonomy" id="2071873"/>
    <lineage>
        <taxon>Archaea</taxon>
        <taxon>Methanobacteriati</taxon>
        <taxon>Methanobacteriota</taxon>
        <taxon>Stenosarchaea group</taxon>
        <taxon>Halobacteria</taxon>
        <taxon>Halobacteriales</taxon>
        <taxon>Natronomonadaceae</taxon>
        <taxon>Halomarina</taxon>
    </lineage>
</organism>
<keyword evidence="7" id="KW-1185">Reference proteome</keyword>